<comment type="caution">
    <text evidence="2">The sequence shown here is derived from an EMBL/GenBank/DDBJ whole genome shotgun (WGS) entry which is preliminary data.</text>
</comment>
<feature type="compositionally biased region" description="Polar residues" evidence="1">
    <location>
        <begin position="217"/>
        <end position="227"/>
    </location>
</feature>
<evidence type="ECO:0000313" key="3">
    <source>
        <dbReference type="Proteomes" id="UP000265520"/>
    </source>
</evidence>
<feature type="compositionally biased region" description="Basic and acidic residues" evidence="1">
    <location>
        <begin position="192"/>
        <end position="202"/>
    </location>
</feature>
<reference evidence="2 3" key="1">
    <citation type="journal article" date="2018" name="Front. Plant Sci.">
        <title>Red Clover (Trifolium pratense) and Zigzag Clover (T. medium) - A Picture of Genomic Similarities and Differences.</title>
        <authorList>
            <person name="Dluhosova J."/>
            <person name="Istvanek J."/>
            <person name="Nedelnik J."/>
            <person name="Repkova J."/>
        </authorList>
    </citation>
    <scope>NUCLEOTIDE SEQUENCE [LARGE SCALE GENOMIC DNA]</scope>
    <source>
        <strain evidence="3">cv. 10/8</strain>
        <tissue evidence="2">Leaf</tissue>
    </source>
</reference>
<dbReference type="InterPro" id="IPR011989">
    <property type="entry name" value="ARM-like"/>
</dbReference>
<dbReference type="Gene3D" id="1.25.10.10">
    <property type="entry name" value="Leucine-rich Repeat Variant"/>
    <property type="match status" value="1"/>
</dbReference>
<gene>
    <name evidence="2" type="ORF">A2U01_0006095</name>
</gene>
<protein>
    <submittedName>
        <fullName evidence="2">U-box domain-containing protein 5-like</fullName>
    </submittedName>
</protein>
<dbReference type="InterPro" id="IPR016024">
    <property type="entry name" value="ARM-type_fold"/>
</dbReference>
<evidence type="ECO:0000313" key="2">
    <source>
        <dbReference type="EMBL" id="MCH85251.1"/>
    </source>
</evidence>
<keyword evidence="3" id="KW-1185">Reference proteome</keyword>
<dbReference type="EMBL" id="LXQA010008158">
    <property type="protein sequence ID" value="MCH85251.1"/>
    <property type="molecule type" value="Genomic_DNA"/>
</dbReference>
<evidence type="ECO:0000256" key="1">
    <source>
        <dbReference type="SAM" id="MobiDB-lite"/>
    </source>
</evidence>
<feature type="region of interest" description="Disordered" evidence="1">
    <location>
        <begin position="188"/>
        <end position="227"/>
    </location>
</feature>
<dbReference type="AlphaFoldDB" id="A0A392MD80"/>
<accession>A0A392MD80</accession>
<feature type="non-terminal residue" evidence="2">
    <location>
        <position position="1"/>
    </location>
</feature>
<dbReference type="SUPFAM" id="SSF48371">
    <property type="entry name" value="ARM repeat"/>
    <property type="match status" value="1"/>
</dbReference>
<proteinExistence type="predicted"/>
<organism evidence="2 3">
    <name type="scientific">Trifolium medium</name>
    <dbReference type="NCBI Taxonomy" id="97028"/>
    <lineage>
        <taxon>Eukaryota</taxon>
        <taxon>Viridiplantae</taxon>
        <taxon>Streptophyta</taxon>
        <taxon>Embryophyta</taxon>
        <taxon>Tracheophyta</taxon>
        <taxon>Spermatophyta</taxon>
        <taxon>Magnoliopsida</taxon>
        <taxon>eudicotyledons</taxon>
        <taxon>Gunneridae</taxon>
        <taxon>Pentapetalae</taxon>
        <taxon>rosids</taxon>
        <taxon>fabids</taxon>
        <taxon>Fabales</taxon>
        <taxon>Fabaceae</taxon>
        <taxon>Papilionoideae</taxon>
        <taxon>50 kb inversion clade</taxon>
        <taxon>NPAAA clade</taxon>
        <taxon>Hologalegina</taxon>
        <taxon>IRL clade</taxon>
        <taxon>Trifolieae</taxon>
        <taxon>Trifolium</taxon>
    </lineage>
</organism>
<sequence length="227" mass="25162">QVVEDMKRGFKCNNQAFSSVSSENFIDPLVRFLSTAYDKHDTKALRSGSQLLLEFTKYCRNCVTNLSEDTCSVLASLLESDVIGEALAILETLSNQWSNKANVAASSALTSISKILDSVLGSDTDEEKEPALAIVLSLCSQSLEYCELVMYEGIIPYLVNISNKGNDNTKVKAVELLRLLREVEPNLNNSRDSNEDHFEEKKPSKKSSTIFKKLFGKSSSDSSNNKR</sequence>
<name>A0A392MD80_9FABA</name>
<dbReference type="Proteomes" id="UP000265520">
    <property type="component" value="Unassembled WGS sequence"/>
</dbReference>